<dbReference type="SUPFAM" id="SSF46689">
    <property type="entry name" value="Homeodomain-like"/>
    <property type="match status" value="1"/>
</dbReference>
<dbReference type="InterPro" id="IPR038717">
    <property type="entry name" value="Tc1-like_DDE_dom"/>
</dbReference>
<dbReference type="GO" id="GO:0015074">
    <property type="term" value="P:DNA integration"/>
    <property type="evidence" value="ECO:0007669"/>
    <property type="project" value="InterPro"/>
</dbReference>
<evidence type="ECO:0000259" key="1">
    <source>
        <dbReference type="PROSITE" id="PS50943"/>
    </source>
</evidence>
<proteinExistence type="predicted"/>
<organism evidence="2 3">
    <name type="scientific">Sparus aurata</name>
    <name type="common">Gilthead sea bream</name>
    <dbReference type="NCBI Taxonomy" id="8175"/>
    <lineage>
        <taxon>Eukaryota</taxon>
        <taxon>Metazoa</taxon>
        <taxon>Chordata</taxon>
        <taxon>Craniata</taxon>
        <taxon>Vertebrata</taxon>
        <taxon>Euteleostomi</taxon>
        <taxon>Actinopterygii</taxon>
        <taxon>Neopterygii</taxon>
        <taxon>Teleostei</taxon>
        <taxon>Neoteleostei</taxon>
        <taxon>Acanthomorphata</taxon>
        <taxon>Eupercaria</taxon>
        <taxon>Spariformes</taxon>
        <taxon>Sparidae</taxon>
        <taxon>Sparus</taxon>
    </lineage>
</organism>
<dbReference type="PROSITE" id="PS50943">
    <property type="entry name" value="HTH_CROC1"/>
    <property type="match status" value="1"/>
</dbReference>
<protein>
    <recommendedName>
        <fullName evidence="1">HTH cro/C1-type domain-containing protein</fullName>
    </recommendedName>
</protein>
<dbReference type="GO" id="GO:0006313">
    <property type="term" value="P:DNA transposition"/>
    <property type="evidence" value="ECO:0007669"/>
    <property type="project" value="InterPro"/>
</dbReference>
<sequence>MNRPIHFLVQLESVFKQSSSSCCSHFDIMRPRRHLTIDQQYLAIARLQTGCSQTEVATELRVSQSVISRLQQRYRETGRVTERHRSGRPLATSHTDDRFIVNSALRNRMMNADQIQAHLREVRGTQVSRQTIRNRLHQCGLRARRPARVPDHTTRHRRHRLAWAREHLRWTRNQWASVLFSDESRFMLSRNDGRQRCWRRQGERYASATVVTRRAFGGGGVTVWAGVSSQYRTALHFVNGTVTSPYYLDNIINPVIVPLYEQHRPNFIFMDDNAPAHRGHIIRERLLETGVPQIEWPALSPDLNPIENLWDQLIRRVEARNSVPQNLNDLRAALQEEWDAMPQQTITRLVDSMRRRCIAVIDAQGHMTNY</sequence>
<dbReference type="InterPro" id="IPR002492">
    <property type="entry name" value="Transposase_Tc1-like"/>
</dbReference>
<dbReference type="NCBIfam" id="NF033545">
    <property type="entry name" value="transpos_IS630"/>
    <property type="match status" value="1"/>
</dbReference>
<dbReference type="InterPro" id="IPR052338">
    <property type="entry name" value="Transposase_5"/>
</dbReference>
<dbReference type="PANTHER" id="PTHR23022:SF135">
    <property type="entry name" value="SI:DKEY-77F5.3"/>
    <property type="match status" value="1"/>
</dbReference>
<dbReference type="Proteomes" id="UP000472265">
    <property type="component" value="Chromosome 21"/>
</dbReference>
<reference evidence="2" key="1">
    <citation type="submission" date="2021-04" db="EMBL/GenBank/DDBJ databases">
        <authorList>
            <consortium name="Wellcome Sanger Institute Data Sharing"/>
        </authorList>
    </citation>
    <scope>NUCLEOTIDE SEQUENCE [LARGE SCALE GENOMIC DNA]</scope>
</reference>
<dbReference type="InterPro" id="IPR009057">
    <property type="entry name" value="Homeodomain-like_sf"/>
</dbReference>
<reference evidence="2" key="3">
    <citation type="submission" date="2025-09" db="UniProtKB">
        <authorList>
            <consortium name="Ensembl"/>
        </authorList>
    </citation>
    <scope>IDENTIFICATION</scope>
</reference>
<name>A0A671VKC8_SPAAU</name>
<dbReference type="InParanoid" id="A0A671VKC8"/>
<reference evidence="2" key="2">
    <citation type="submission" date="2025-08" db="UniProtKB">
        <authorList>
            <consortium name="Ensembl"/>
        </authorList>
    </citation>
    <scope>IDENTIFICATION</scope>
</reference>
<dbReference type="Ensembl" id="ENSSAUT00010026510.1">
    <property type="protein sequence ID" value="ENSSAUP00010025091.1"/>
    <property type="gene ID" value="ENSSAUG00010010961.1"/>
</dbReference>
<accession>A0A671VKC8</accession>
<dbReference type="OMA" id="YTEHITF"/>
<dbReference type="InterPro" id="IPR047655">
    <property type="entry name" value="Transpos_IS630-like"/>
</dbReference>
<dbReference type="PANTHER" id="PTHR23022">
    <property type="entry name" value="TRANSPOSABLE ELEMENT-RELATED"/>
    <property type="match status" value="1"/>
</dbReference>
<evidence type="ECO:0000313" key="3">
    <source>
        <dbReference type="Proteomes" id="UP000472265"/>
    </source>
</evidence>
<dbReference type="GeneTree" id="ENSGT01150000286933"/>
<dbReference type="Gene3D" id="1.10.10.60">
    <property type="entry name" value="Homeodomain-like"/>
    <property type="match status" value="1"/>
</dbReference>
<evidence type="ECO:0000313" key="2">
    <source>
        <dbReference type="Ensembl" id="ENSSAUP00010025091.1"/>
    </source>
</evidence>
<dbReference type="InterPro" id="IPR036397">
    <property type="entry name" value="RNaseH_sf"/>
</dbReference>
<dbReference type="Gene3D" id="3.30.420.10">
    <property type="entry name" value="Ribonuclease H-like superfamily/Ribonuclease H"/>
    <property type="match status" value="1"/>
</dbReference>
<dbReference type="InterPro" id="IPR001387">
    <property type="entry name" value="Cro/C1-type_HTH"/>
</dbReference>
<dbReference type="GO" id="GO:0003677">
    <property type="term" value="F:DNA binding"/>
    <property type="evidence" value="ECO:0007669"/>
    <property type="project" value="InterPro"/>
</dbReference>
<dbReference type="Pfam" id="PF01498">
    <property type="entry name" value="HTH_Tnp_Tc3_2"/>
    <property type="match status" value="1"/>
</dbReference>
<keyword evidence="3" id="KW-1185">Reference proteome</keyword>
<dbReference type="AlphaFoldDB" id="A0A671VKC8"/>
<dbReference type="CDD" id="cd00093">
    <property type="entry name" value="HTH_XRE"/>
    <property type="match status" value="1"/>
</dbReference>
<feature type="domain" description="HTH cro/C1-type" evidence="1">
    <location>
        <begin position="42"/>
        <end position="70"/>
    </location>
</feature>
<dbReference type="Pfam" id="PF13358">
    <property type="entry name" value="DDE_3"/>
    <property type="match status" value="1"/>
</dbReference>